<reference evidence="2 3" key="1">
    <citation type="submission" date="2020-08" db="EMBL/GenBank/DDBJ databases">
        <title>Draft genome sequence of Parasphingopyxis sp. GrpM-11.</title>
        <authorList>
            <person name="Oh J."/>
            <person name="Roh D.-H."/>
        </authorList>
    </citation>
    <scope>NUCLEOTIDE SEQUENCE [LARGE SCALE GENOMIC DNA]</scope>
    <source>
        <strain evidence="2 3">GrpM-11</strain>
    </source>
</reference>
<organism evidence="2 3">
    <name type="scientific">Parasphingopyxis marina</name>
    <dbReference type="NCBI Taxonomy" id="2761622"/>
    <lineage>
        <taxon>Bacteria</taxon>
        <taxon>Pseudomonadati</taxon>
        <taxon>Pseudomonadota</taxon>
        <taxon>Alphaproteobacteria</taxon>
        <taxon>Sphingomonadales</taxon>
        <taxon>Sphingomonadaceae</taxon>
        <taxon>Parasphingopyxis</taxon>
    </lineage>
</organism>
<evidence type="ECO:0000313" key="3">
    <source>
        <dbReference type="Proteomes" id="UP000564378"/>
    </source>
</evidence>
<accession>A0A842HS26</accession>
<sequence length="131" mass="13568">MHRGSAFRYLVALFVAMALLSKIAVPAGWMPVNDDGVTRITLCTGYGIADAWIDENGNLHRENPQEGGHDRGDQPCSFAAAATPFDGGPATPELAAPVADGFPDPLDRSTLIPGRGLAAPPPPATGPPLLA</sequence>
<dbReference type="Proteomes" id="UP000564378">
    <property type="component" value="Unassembled WGS sequence"/>
</dbReference>
<feature type="compositionally biased region" description="Basic and acidic residues" evidence="1">
    <location>
        <begin position="57"/>
        <end position="73"/>
    </location>
</feature>
<dbReference type="AlphaFoldDB" id="A0A842HS26"/>
<dbReference type="EMBL" id="JACJVJ010000001">
    <property type="protein sequence ID" value="MBC2776638.1"/>
    <property type="molecule type" value="Genomic_DNA"/>
</dbReference>
<gene>
    <name evidence="2" type="ORF">H6P80_03290</name>
</gene>
<feature type="region of interest" description="Disordered" evidence="1">
    <location>
        <begin position="57"/>
        <end position="131"/>
    </location>
</feature>
<feature type="compositionally biased region" description="Pro residues" evidence="1">
    <location>
        <begin position="119"/>
        <end position="131"/>
    </location>
</feature>
<evidence type="ECO:0008006" key="4">
    <source>
        <dbReference type="Google" id="ProtNLM"/>
    </source>
</evidence>
<evidence type="ECO:0000256" key="1">
    <source>
        <dbReference type="SAM" id="MobiDB-lite"/>
    </source>
</evidence>
<name>A0A842HS26_9SPHN</name>
<comment type="caution">
    <text evidence="2">The sequence shown here is derived from an EMBL/GenBank/DDBJ whole genome shotgun (WGS) entry which is preliminary data.</text>
</comment>
<proteinExistence type="predicted"/>
<evidence type="ECO:0000313" key="2">
    <source>
        <dbReference type="EMBL" id="MBC2776638.1"/>
    </source>
</evidence>
<keyword evidence="3" id="KW-1185">Reference proteome</keyword>
<protein>
    <recommendedName>
        <fullName evidence="4">DUF2946 domain-containing protein</fullName>
    </recommendedName>
</protein>
<dbReference type="RefSeq" id="WP_185799906.1">
    <property type="nucleotide sequence ID" value="NZ_JACJVJ010000001.1"/>
</dbReference>